<sequence length="44" mass="4381">MTYGDGLADRLRALVPDGVDVALDVAGNGILPELIGLAGGDAKT</sequence>
<dbReference type="EMBL" id="CABVGP010000001">
    <property type="protein sequence ID" value="VVJ17533.1"/>
    <property type="molecule type" value="Genomic_DNA"/>
</dbReference>
<evidence type="ECO:0000313" key="2">
    <source>
        <dbReference type="Proteomes" id="UP000399805"/>
    </source>
</evidence>
<organism evidence="1 2">
    <name type="scientific">Amycolatopsis camponoti</name>
    <dbReference type="NCBI Taxonomy" id="2606593"/>
    <lineage>
        <taxon>Bacteria</taxon>
        <taxon>Bacillati</taxon>
        <taxon>Actinomycetota</taxon>
        <taxon>Actinomycetes</taxon>
        <taxon>Pseudonocardiales</taxon>
        <taxon>Pseudonocardiaceae</taxon>
        <taxon>Amycolatopsis</taxon>
    </lineage>
</organism>
<accession>A0A6I8LKS3</accession>
<name>A0A6I8LKS3_9PSEU</name>
<dbReference type="Proteomes" id="UP000399805">
    <property type="component" value="Unassembled WGS sequence"/>
</dbReference>
<protein>
    <submittedName>
        <fullName evidence="1">Putative oxidoreductase</fullName>
    </submittedName>
</protein>
<dbReference type="AlphaFoldDB" id="A0A6I8LKS3"/>
<proteinExistence type="predicted"/>
<keyword evidence="2" id="KW-1185">Reference proteome</keyword>
<reference evidence="1 2" key="1">
    <citation type="submission" date="2019-09" db="EMBL/GenBank/DDBJ databases">
        <authorList>
            <person name="Leyn A S."/>
        </authorList>
    </citation>
    <scope>NUCLEOTIDE SEQUENCE [LARGE SCALE GENOMIC DNA]</scope>
    <source>
        <strain evidence="1">AA231_1</strain>
    </source>
</reference>
<gene>
    <name evidence="1" type="ORF">AA23TX_02554</name>
</gene>
<evidence type="ECO:0000313" key="1">
    <source>
        <dbReference type="EMBL" id="VVJ17533.1"/>
    </source>
</evidence>